<dbReference type="AlphaFoldDB" id="A0AAE0TID8"/>
<dbReference type="Gene3D" id="2.130.10.10">
    <property type="entry name" value="YVTN repeat-like/Quinoprotein amine dehydrogenase"/>
    <property type="match status" value="1"/>
</dbReference>
<protein>
    <submittedName>
        <fullName evidence="2">Uncharacterized protein</fullName>
    </submittedName>
</protein>
<dbReference type="InterPro" id="IPR031148">
    <property type="entry name" value="Plexin"/>
</dbReference>
<dbReference type="GO" id="GO:0017154">
    <property type="term" value="F:semaphorin receptor activity"/>
    <property type="evidence" value="ECO:0007669"/>
    <property type="project" value="InterPro"/>
</dbReference>
<dbReference type="GO" id="GO:0002116">
    <property type="term" value="C:semaphorin receptor complex"/>
    <property type="evidence" value="ECO:0007669"/>
    <property type="project" value="TreeGrafter"/>
</dbReference>
<reference evidence="2" key="3">
    <citation type="submission" date="2023-05" db="EMBL/GenBank/DDBJ databases">
        <authorList>
            <person name="Smith C.H."/>
        </authorList>
    </citation>
    <scope>NUCLEOTIDE SEQUENCE</scope>
    <source>
        <strain evidence="2">CHS0354</strain>
        <tissue evidence="2">Mantle</tissue>
    </source>
</reference>
<reference evidence="2" key="2">
    <citation type="journal article" date="2021" name="Genome Biol. Evol.">
        <title>Developing a high-quality reference genome for a parasitic bivalve with doubly uniparental inheritance (Bivalvia: Unionida).</title>
        <authorList>
            <person name="Smith C.H."/>
        </authorList>
    </citation>
    <scope>NUCLEOTIDE SEQUENCE</scope>
    <source>
        <strain evidence="2">CHS0354</strain>
        <tissue evidence="2">Mantle</tissue>
    </source>
</reference>
<proteinExistence type="predicted"/>
<evidence type="ECO:0000313" key="3">
    <source>
        <dbReference type="Proteomes" id="UP001195483"/>
    </source>
</evidence>
<dbReference type="InterPro" id="IPR036352">
    <property type="entry name" value="Semap_dom_sf"/>
</dbReference>
<name>A0AAE0TID8_9BIVA</name>
<reference evidence="2" key="1">
    <citation type="journal article" date="2021" name="Genome Biol. Evol.">
        <title>A High-Quality Reference Genome for a Parasitic Bivalve with Doubly Uniparental Inheritance (Bivalvia: Unionida).</title>
        <authorList>
            <person name="Smith C.H."/>
        </authorList>
    </citation>
    <scope>NUCLEOTIDE SEQUENCE</scope>
    <source>
        <strain evidence="2">CHS0354</strain>
    </source>
</reference>
<organism evidence="2 3">
    <name type="scientific">Potamilus streckersoni</name>
    <dbReference type="NCBI Taxonomy" id="2493646"/>
    <lineage>
        <taxon>Eukaryota</taxon>
        <taxon>Metazoa</taxon>
        <taxon>Spiralia</taxon>
        <taxon>Lophotrochozoa</taxon>
        <taxon>Mollusca</taxon>
        <taxon>Bivalvia</taxon>
        <taxon>Autobranchia</taxon>
        <taxon>Heteroconchia</taxon>
        <taxon>Palaeoheterodonta</taxon>
        <taxon>Unionida</taxon>
        <taxon>Unionoidea</taxon>
        <taxon>Unionidae</taxon>
        <taxon>Ambleminae</taxon>
        <taxon>Lampsilini</taxon>
        <taxon>Potamilus</taxon>
    </lineage>
</organism>
<evidence type="ECO:0000256" key="1">
    <source>
        <dbReference type="SAM" id="SignalP"/>
    </source>
</evidence>
<feature type="signal peptide" evidence="1">
    <location>
        <begin position="1"/>
        <end position="25"/>
    </location>
</feature>
<dbReference type="SUPFAM" id="SSF101912">
    <property type="entry name" value="Sema domain"/>
    <property type="match status" value="1"/>
</dbReference>
<dbReference type="Proteomes" id="UP001195483">
    <property type="component" value="Unassembled WGS sequence"/>
</dbReference>
<comment type="caution">
    <text evidence="2">The sequence shown here is derived from an EMBL/GenBank/DDBJ whole genome shotgun (WGS) entry which is preliminary data.</text>
</comment>
<gene>
    <name evidence="2" type="ORF">CHS0354_008948</name>
</gene>
<dbReference type="GO" id="GO:0005886">
    <property type="term" value="C:plasma membrane"/>
    <property type="evidence" value="ECO:0007669"/>
    <property type="project" value="TreeGrafter"/>
</dbReference>
<accession>A0AAE0TID8</accession>
<dbReference type="PANTHER" id="PTHR22625">
    <property type="entry name" value="PLEXIN"/>
    <property type="match status" value="1"/>
</dbReference>
<keyword evidence="3" id="KW-1185">Reference proteome</keyword>
<feature type="chain" id="PRO_5042117503" evidence="1">
    <location>
        <begin position="26"/>
        <end position="168"/>
    </location>
</feature>
<sequence length="168" mass="18599">MLGGIFKMWVLLVMLLRTIATTTWAKLNIVNTYEVDSTKGPFSHMVLDKKTGNVYTGAMNNLYQLSSNLTLIKSATTGPKDDNPNCQPQNINASCDQPKTPKNTYNKALPFYIDDNYCGTYAINNPIDGQTPIETEASITFNTTVSAVAVQVDFLLTNVFFGTVKKHF</sequence>
<dbReference type="InterPro" id="IPR015943">
    <property type="entry name" value="WD40/YVTN_repeat-like_dom_sf"/>
</dbReference>
<dbReference type="PANTHER" id="PTHR22625:SF70">
    <property type="entry name" value="PLEXIN A, ISOFORM A"/>
    <property type="match status" value="1"/>
</dbReference>
<keyword evidence="1" id="KW-0732">Signal</keyword>
<evidence type="ECO:0000313" key="2">
    <source>
        <dbReference type="EMBL" id="KAK3610519.1"/>
    </source>
</evidence>
<dbReference type="GO" id="GO:0030334">
    <property type="term" value="P:regulation of cell migration"/>
    <property type="evidence" value="ECO:0007669"/>
    <property type="project" value="TreeGrafter"/>
</dbReference>
<dbReference type="EMBL" id="JAEAOA010000587">
    <property type="protein sequence ID" value="KAK3610519.1"/>
    <property type="molecule type" value="Genomic_DNA"/>
</dbReference>